<comment type="similarity">
    <text evidence="2">Belongs to the glycosyltransferase 31 family.</text>
</comment>
<dbReference type="GO" id="GO:0016758">
    <property type="term" value="F:hexosyltransferase activity"/>
    <property type="evidence" value="ECO:0007669"/>
    <property type="project" value="InterPro"/>
</dbReference>
<comment type="subcellular location">
    <subcellularLocation>
        <location evidence="1">Golgi apparatus membrane</location>
        <topology evidence="1">Single-pass type II membrane protein</topology>
    </subcellularLocation>
</comment>
<dbReference type="PANTHER" id="PTHR11214">
    <property type="entry name" value="BETA-1,3-N-ACETYLGLUCOSAMINYLTRANSFERASE"/>
    <property type="match status" value="1"/>
</dbReference>
<dbReference type="Proteomes" id="UP001165083">
    <property type="component" value="Unassembled WGS sequence"/>
</dbReference>
<keyword evidence="8" id="KW-0333">Golgi apparatus</keyword>
<evidence type="ECO:0000256" key="10">
    <source>
        <dbReference type="SAM" id="Phobius"/>
    </source>
</evidence>
<evidence type="ECO:0000256" key="8">
    <source>
        <dbReference type="ARBA" id="ARBA00023034"/>
    </source>
</evidence>
<dbReference type="GO" id="GO:0000139">
    <property type="term" value="C:Golgi membrane"/>
    <property type="evidence" value="ECO:0007669"/>
    <property type="project" value="UniProtKB-SubCell"/>
</dbReference>
<feature type="transmembrane region" description="Helical" evidence="10">
    <location>
        <begin position="540"/>
        <end position="561"/>
    </location>
</feature>
<dbReference type="EMBL" id="BSXW01000358">
    <property type="protein sequence ID" value="GMF19923.1"/>
    <property type="molecule type" value="Genomic_DNA"/>
</dbReference>
<keyword evidence="11" id="KW-0732">Signal</keyword>
<protein>
    <submittedName>
        <fullName evidence="12">Unnamed protein product</fullName>
    </submittedName>
</protein>
<evidence type="ECO:0000256" key="6">
    <source>
        <dbReference type="ARBA" id="ARBA00022968"/>
    </source>
</evidence>
<keyword evidence="4" id="KW-0808">Transferase</keyword>
<evidence type="ECO:0000313" key="12">
    <source>
        <dbReference type="EMBL" id="GMF19923.1"/>
    </source>
</evidence>
<evidence type="ECO:0000256" key="2">
    <source>
        <dbReference type="ARBA" id="ARBA00008661"/>
    </source>
</evidence>
<evidence type="ECO:0000256" key="5">
    <source>
        <dbReference type="ARBA" id="ARBA00022692"/>
    </source>
</evidence>
<accession>A0A9W6TQ40</accession>
<comment type="caution">
    <text evidence="12">The sequence shown here is derived from an EMBL/GenBank/DDBJ whole genome shotgun (WGS) entry which is preliminary data.</text>
</comment>
<evidence type="ECO:0000256" key="3">
    <source>
        <dbReference type="ARBA" id="ARBA00022676"/>
    </source>
</evidence>
<name>A0A9W6TQ40_9STRA</name>
<keyword evidence="5 10" id="KW-0812">Transmembrane</keyword>
<feature type="signal peptide" evidence="11">
    <location>
        <begin position="1"/>
        <end position="20"/>
    </location>
</feature>
<proteinExistence type="inferred from homology"/>
<keyword evidence="9 10" id="KW-0472">Membrane</keyword>
<evidence type="ECO:0000256" key="7">
    <source>
        <dbReference type="ARBA" id="ARBA00022989"/>
    </source>
</evidence>
<organism evidence="12 13">
    <name type="scientific">Phytophthora lilii</name>
    <dbReference type="NCBI Taxonomy" id="2077276"/>
    <lineage>
        <taxon>Eukaryota</taxon>
        <taxon>Sar</taxon>
        <taxon>Stramenopiles</taxon>
        <taxon>Oomycota</taxon>
        <taxon>Peronosporomycetes</taxon>
        <taxon>Peronosporales</taxon>
        <taxon>Peronosporaceae</taxon>
        <taxon>Phytophthora</taxon>
    </lineage>
</organism>
<dbReference type="InterPro" id="IPR002659">
    <property type="entry name" value="Glyco_trans_31"/>
</dbReference>
<evidence type="ECO:0000313" key="13">
    <source>
        <dbReference type="Proteomes" id="UP001165083"/>
    </source>
</evidence>
<gene>
    <name evidence="12" type="ORF">Plil01_000767400</name>
</gene>
<dbReference type="PANTHER" id="PTHR11214:SF3">
    <property type="entry name" value="BETA-1,3-GALACTOSYLTRANSFERASE 6"/>
    <property type="match status" value="1"/>
</dbReference>
<dbReference type="OrthoDB" id="5957813at2759"/>
<keyword evidence="3" id="KW-0328">Glycosyltransferase</keyword>
<evidence type="ECO:0000256" key="1">
    <source>
        <dbReference type="ARBA" id="ARBA00004323"/>
    </source>
</evidence>
<evidence type="ECO:0000256" key="4">
    <source>
        <dbReference type="ARBA" id="ARBA00022679"/>
    </source>
</evidence>
<dbReference type="AlphaFoldDB" id="A0A9W6TQ40"/>
<keyword evidence="6" id="KW-0735">Signal-anchor</keyword>
<evidence type="ECO:0000256" key="11">
    <source>
        <dbReference type="SAM" id="SignalP"/>
    </source>
</evidence>
<reference evidence="12" key="1">
    <citation type="submission" date="2023-04" db="EMBL/GenBank/DDBJ databases">
        <title>Phytophthora lilii NBRC 32176.</title>
        <authorList>
            <person name="Ichikawa N."/>
            <person name="Sato H."/>
            <person name="Tonouchi N."/>
        </authorList>
    </citation>
    <scope>NUCLEOTIDE SEQUENCE</scope>
    <source>
        <strain evidence="12">NBRC 32176</strain>
    </source>
</reference>
<feature type="chain" id="PRO_5040805144" evidence="11">
    <location>
        <begin position="21"/>
        <end position="571"/>
    </location>
</feature>
<dbReference type="Gene3D" id="3.90.550.50">
    <property type="match status" value="1"/>
</dbReference>
<evidence type="ECO:0000256" key="9">
    <source>
        <dbReference type="ARBA" id="ARBA00023136"/>
    </source>
</evidence>
<keyword evidence="13" id="KW-1185">Reference proteome</keyword>
<sequence length="571" mass="64883">MVIILCWLSVLLYTFFGAGSASLQGQGDSQAAPRGILSDDTASTLDGSVDSVTSIQITFPVDGAVEAPPLVLKTGINIIPGGDKLFRVQYENFSVCIEVNGKIVDCSLHGQSDFHFHKIGYYSVCVYLRRYGSLNTEEQAFDRRSETVVFTLVSEDEFHAHISRAMDSYQRKLRLGFKQSLVEWADLQQKQQNEELIRQLESDHLTSDKGIRYVDADSEGNLLLVVGVRTAVVSHFTFRQAIRETWANRSALPKGVKLFFWDAAPIQLEKYVYRDLLTDEMDCDDSYDRLADKTKAFFHFAATHYPNAQYVMVADDDIYLRLDKIASRLRQKSPNSRFYAGHVRAVENASKQHPIRNSRSRNYLSRAQYPLEELPPFALGANFFLSMDCVQFVSKNRRRLRDLGGLDDVSVSLWMLAVQVHPTPFHNLEYLAAGPCRNNLVSLSDLSELAIRIIHSNVLTHREFCYDFEWRVWLRQNIGAPVQGNLTLLSFAPETVYLDFSVSIAQQPQLITMISTRLHAGVKVPYLLMGGNFTSYSRDYAATFAFTFLVSLSALTLLIEYRQSFRHFIMN</sequence>
<dbReference type="Pfam" id="PF01762">
    <property type="entry name" value="Galactosyl_T"/>
    <property type="match status" value="1"/>
</dbReference>
<keyword evidence="7 10" id="KW-1133">Transmembrane helix</keyword>